<keyword evidence="3" id="KW-1185">Reference proteome</keyword>
<feature type="transmembrane region" description="Helical" evidence="1">
    <location>
        <begin position="80"/>
        <end position="99"/>
    </location>
</feature>
<keyword evidence="1" id="KW-0472">Membrane</keyword>
<dbReference type="AlphaFoldDB" id="A0A8X6RRJ4"/>
<gene>
    <name evidence="2" type="ORF">TNCV_3053401</name>
</gene>
<proteinExistence type="predicted"/>
<keyword evidence="1" id="KW-1133">Transmembrane helix</keyword>
<keyword evidence="1" id="KW-0812">Transmembrane</keyword>
<dbReference type="EMBL" id="BMAU01021214">
    <property type="protein sequence ID" value="GFX99683.1"/>
    <property type="molecule type" value="Genomic_DNA"/>
</dbReference>
<sequence>MYRNVKCRRTVCRPSDPPASNLSEESVVEYVLDRLHSNLIVKHTQPDLISYRGVTLNLDNGKPPVSAITRQKLRCFGWKVLPTFPILLTWYQLTITYFVR</sequence>
<protein>
    <submittedName>
        <fullName evidence="2">Uncharacterized protein</fullName>
    </submittedName>
</protein>
<evidence type="ECO:0000313" key="2">
    <source>
        <dbReference type="EMBL" id="GFX99683.1"/>
    </source>
</evidence>
<evidence type="ECO:0000256" key="1">
    <source>
        <dbReference type="SAM" id="Phobius"/>
    </source>
</evidence>
<comment type="caution">
    <text evidence="2">The sequence shown here is derived from an EMBL/GenBank/DDBJ whole genome shotgun (WGS) entry which is preliminary data.</text>
</comment>
<organism evidence="2 3">
    <name type="scientific">Trichonephila clavipes</name>
    <name type="common">Golden silk orbweaver</name>
    <name type="synonym">Nephila clavipes</name>
    <dbReference type="NCBI Taxonomy" id="2585209"/>
    <lineage>
        <taxon>Eukaryota</taxon>
        <taxon>Metazoa</taxon>
        <taxon>Ecdysozoa</taxon>
        <taxon>Arthropoda</taxon>
        <taxon>Chelicerata</taxon>
        <taxon>Arachnida</taxon>
        <taxon>Araneae</taxon>
        <taxon>Araneomorphae</taxon>
        <taxon>Entelegynae</taxon>
        <taxon>Araneoidea</taxon>
        <taxon>Nephilidae</taxon>
        <taxon>Trichonephila</taxon>
    </lineage>
</organism>
<dbReference type="Proteomes" id="UP000887159">
    <property type="component" value="Unassembled WGS sequence"/>
</dbReference>
<evidence type="ECO:0000313" key="3">
    <source>
        <dbReference type="Proteomes" id="UP000887159"/>
    </source>
</evidence>
<accession>A0A8X6RRJ4</accession>
<name>A0A8X6RRJ4_TRICX</name>
<reference evidence="2" key="1">
    <citation type="submission" date="2020-08" db="EMBL/GenBank/DDBJ databases">
        <title>Multicomponent nature underlies the extraordinary mechanical properties of spider dragline silk.</title>
        <authorList>
            <person name="Kono N."/>
            <person name="Nakamura H."/>
            <person name="Mori M."/>
            <person name="Yoshida Y."/>
            <person name="Ohtoshi R."/>
            <person name="Malay A.D."/>
            <person name="Moran D.A.P."/>
            <person name="Tomita M."/>
            <person name="Numata K."/>
            <person name="Arakawa K."/>
        </authorList>
    </citation>
    <scope>NUCLEOTIDE SEQUENCE</scope>
</reference>